<dbReference type="PANTHER" id="PTHR34309:SF10">
    <property type="entry name" value="SLR1406 PROTEIN"/>
    <property type="match status" value="1"/>
</dbReference>
<dbReference type="Proteomes" id="UP000239089">
    <property type="component" value="Unassembled WGS sequence"/>
</dbReference>
<comment type="caution">
    <text evidence="1">The sequence shown here is derived from an EMBL/GenBank/DDBJ whole genome shotgun (WGS) entry which is preliminary data.</text>
</comment>
<evidence type="ECO:0000313" key="2">
    <source>
        <dbReference type="Proteomes" id="UP000239089"/>
    </source>
</evidence>
<protein>
    <submittedName>
        <fullName evidence="1">GlcG protein</fullName>
    </submittedName>
</protein>
<dbReference type="RefSeq" id="WP_104506679.1">
    <property type="nucleotide sequence ID" value="NZ_JACIGC010000021.1"/>
</dbReference>
<name>A0A2S6NDI5_9HYPH</name>
<gene>
    <name evidence="1" type="ORF">CCR94_04465</name>
</gene>
<dbReference type="AlphaFoldDB" id="A0A2S6NDI5"/>
<dbReference type="PANTHER" id="PTHR34309">
    <property type="entry name" value="SLR1406 PROTEIN"/>
    <property type="match status" value="1"/>
</dbReference>
<dbReference type="OrthoDB" id="9815788at2"/>
<accession>A0A2S6NDI5</accession>
<dbReference type="Pfam" id="PF03928">
    <property type="entry name" value="HbpS-like"/>
    <property type="match status" value="1"/>
</dbReference>
<proteinExistence type="predicted"/>
<dbReference type="EMBL" id="NHSJ01000036">
    <property type="protein sequence ID" value="PPQ32676.1"/>
    <property type="molecule type" value="Genomic_DNA"/>
</dbReference>
<sequence>MLTLEHAQKIVAAALAASREKGLKPMGIVVLDARGALRAAAVEDGASLERWRVAYGKARGAISLGVSSRMIEKMAQDRPYFIGALGSVLTEGIVPVPGGVLIRDPAGAVIGAAGASGDTSDNDEAALLTALGAAGLAS</sequence>
<reference evidence="1 2" key="1">
    <citation type="journal article" date="2018" name="Arch. Microbiol.">
        <title>New insights into the metabolic potential of the phototrophic purple bacterium Rhodopila globiformis DSM 161(T) from its draft genome sequence and evidence for a vanadium-dependent nitrogenase.</title>
        <authorList>
            <person name="Imhoff J.F."/>
            <person name="Rahn T."/>
            <person name="Kunzel S."/>
            <person name="Neulinger S.C."/>
        </authorList>
    </citation>
    <scope>NUCLEOTIDE SEQUENCE [LARGE SCALE GENOMIC DNA]</scope>
    <source>
        <strain evidence="1 2">DSM 16996</strain>
    </source>
</reference>
<dbReference type="InterPro" id="IPR038084">
    <property type="entry name" value="PduO/GlcC-like_sf"/>
</dbReference>
<keyword evidence="2" id="KW-1185">Reference proteome</keyword>
<evidence type="ECO:0000313" key="1">
    <source>
        <dbReference type="EMBL" id="PPQ32676.1"/>
    </source>
</evidence>
<dbReference type="SUPFAM" id="SSF143744">
    <property type="entry name" value="GlcG-like"/>
    <property type="match status" value="1"/>
</dbReference>
<dbReference type="InterPro" id="IPR052517">
    <property type="entry name" value="GlcG_carb_metab_protein"/>
</dbReference>
<organism evidence="1 2">
    <name type="scientific">Rhodoblastus sphagnicola</name>
    <dbReference type="NCBI Taxonomy" id="333368"/>
    <lineage>
        <taxon>Bacteria</taxon>
        <taxon>Pseudomonadati</taxon>
        <taxon>Pseudomonadota</taxon>
        <taxon>Alphaproteobacteria</taxon>
        <taxon>Hyphomicrobiales</taxon>
        <taxon>Rhodoblastaceae</taxon>
        <taxon>Rhodoblastus</taxon>
    </lineage>
</organism>
<dbReference type="InterPro" id="IPR005624">
    <property type="entry name" value="PduO/GlcC-like"/>
</dbReference>
<dbReference type="Gene3D" id="3.30.450.150">
    <property type="entry name" value="Haem-degrading domain"/>
    <property type="match status" value="1"/>
</dbReference>